<dbReference type="Proteomes" id="UP000527355">
    <property type="component" value="Unassembled WGS sequence"/>
</dbReference>
<gene>
    <name evidence="2" type="ORF">mMyoMyo1_010308</name>
</gene>
<reference evidence="2 3" key="1">
    <citation type="journal article" date="2020" name="Nature">
        <title>Six reference-quality genomes reveal evolution of bat adaptations.</title>
        <authorList>
            <person name="Jebb D."/>
            <person name="Huang Z."/>
            <person name="Pippel M."/>
            <person name="Hughes G.M."/>
            <person name="Lavrichenko K."/>
            <person name="Devanna P."/>
            <person name="Winkler S."/>
            <person name="Jermiin L.S."/>
            <person name="Skirmuntt E.C."/>
            <person name="Katzourakis A."/>
            <person name="Burkitt-Gray L."/>
            <person name="Ray D.A."/>
            <person name="Sullivan K.A.M."/>
            <person name="Roscito J.G."/>
            <person name="Kirilenko B.M."/>
            <person name="Davalos L.M."/>
            <person name="Corthals A.P."/>
            <person name="Power M.L."/>
            <person name="Jones G."/>
            <person name="Ransome R.D."/>
            <person name="Dechmann D.K.N."/>
            <person name="Locatelli A.G."/>
            <person name="Puechmaille S.J."/>
            <person name="Fedrigo O."/>
            <person name="Jarvis E.D."/>
            <person name="Hiller M."/>
            <person name="Vernes S.C."/>
            <person name="Myers E.W."/>
            <person name="Teeling E.C."/>
        </authorList>
    </citation>
    <scope>NUCLEOTIDE SEQUENCE [LARGE SCALE GENOMIC DNA]</scope>
    <source>
        <strain evidence="2">MMyoMyo1</strain>
        <tissue evidence="2">Flight muscle</tissue>
    </source>
</reference>
<feature type="region of interest" description="Disordered" evidence="1">
    <location>
        <begin position="161"/>
        <end position="205"/>
    </location>
</feature>
<evidence type="ECO:0000313" key="2">
    <source>
        <dbReference type="EMBL" id="KAF6275450.1"/>
    </source>
</evidence>
<dbReference type="AlphaFoldDB" id="A0A7J7RGY2"/>
<accession>A0A7J7RGY2</accession>
<evidence type="ECO:0000256" key="1">
    <source>
        <dbReference type="SAM" id="MobiDB-lite"/>
    </source>
</evidence>
<evidence type="ECO:0000313" key="3">
    <source>
        <dbReference type="Proteomes" id="UP000527355"/>
    </source>
</evidence>
<organism evidence="2 3">
    <name type="scientific">Myotis myotis</name>
    <name type="common">Greater mouse-eared bat</name>
    <name type="synonym">Vespertilio myotis</name>
    <dbReference type="NCBI Taxonomy" id="51298"/>
    <lineage>
        <taxon>Eukaryota</taxon>
        <taxon>Metazoa</taxon>
        <taxon>Chordata</taxon>
        <taxon>Craniata</taxon>
        <taxon>Vertebrata</taxon>
        <taxon>Euteleostomi</taxon>
        <taxon>Mammalia</taxon>
        <taxon>Eutheria</taxon>
        <taxon>Laurasiatheria</taxon>
        <taxon>Chiroptera</taxon>
        <taxon>Yangochiroptera</taxon>
        <taxon>Vespertilionidae</taxon>
        <taxon>Myotis</taxon>
    </lineage>
</organism>
<keyword evidence="3" id="KW-1185">Reference proteome</keyword>
<comment type="caution">
    <text evidence="2">The sequence shown here is derived from an EMBL/GenBank/DDBJ whole genome shotgun (WGS) entry which is preliminary data.</text>
</comment>
<feature type="region of interest" description="Disordered" evidence="1">
    <location>
        <begin position="1"/>
        <end position="21"/>
    </location>
</feature>
<proteinExistence type="predicted"/>
<name>A0A7J7RGY2_MYOMY</name>
<sequence length="205" mass="21754">MVFWKKGPTLGAPKSGAPGPRNWVHARVTPNRLTGSVAFSGHAHGEGRLSKAPGWGDGARRWGLFSSPWQHHPPPQPRREALLASATESSTLPSCQRRLTRNELGRQGLQDALVPGPEADTQVGQQLGHLGPPLPGSRPRGSLGARGFPGEWKELGRCQGHTRAQTGPVTDAYMGHGDRGHDSHTHPPMTGGQQPLDTAGLGSAQ</sequence>
<feature type="compositionally biased region" description="Basic and acidic residues" evidence="1">
    <location>
        <begin position="176"/>
        <end position="185"/>
    </location>
</feature>
<dbReference type="EMBL" id="JABWUV010000027">
    <property type="protein sequence ID" value="KAF6275450.1"/>
    <property type="molecule type" value="Genomic_DNA"/>
</dbReference>
<protein>
    <submittedName>
        <fullName evidence="2">Uncharacterized protein</fullName>
    </submittedName>
</protein>